<keyword evidence="2" id="KW-1133">Transmembrane helix</keyword>
<reference evidence="4" key="1">
    <citation type="journal article" date="2013" name="Nat. Genet.">
        <title>The Capsella rubella genome and the genomic consequences of rapid mating system evolution.</title>
        <authorList>
            <person name="Slotte T."/>
            <person name="Hazzouri K.M."/>
            <person name="Agren J.A."/>
            <person name="Koenig D."/>
            <person name="Maumus F."/>
            <person name="Guo Y.L."/>
            <person name="Steige K."/>
            <person name="Platts A.E."/>
            <person name="Escobar J.S."/>
            <person name="Newman L.K."/>
            <person name="Wang W."/>
            <person name="Mandakova T."/>
            <person name="Vello E."/>
            <person name="Smith L.M."/>
            <person name="Henz S.R."/>
            <person name="Steffen J."/>
            <person name="Takuno S."/>
            <person name="Brandvain Y."/>
            <person name="Coop G."/>
            <person name="Andolfatto P."/>
            <person name="Hu T.T."/>
            <person name="Blanchette M."/>
            <person name="Clark R.M."/>
            <person name="Quesneville H."/>
            <person name="Nordborg M."/>
            <person name="Gaut B.S."/>
            <person name="Lysak M.A."/>
            <person name="Jenkins J."/>
            <person name="Grimwood J."/>
            <person name="Chapman J."/>
            <person name="Prochnik S."/>
            <person name="Shu S."/>
            <person name="Rokhsar D."/>
            <person name="Schmutz J."/>
            <person name="Weigel D."/>
            <person name="Wright S.I."/>
        </authorList>
    </citation>
    <scope>NUCLEOTIDE SEQUENCE [LARGE SCALE GENOMIC DNA]</scope>
    <source>
        <strain evidence="4">cv. Monte Gargano</strain>
    </source>
</reference>
<feature type="transmembrane region" description="Helical" evidence="2">
    <location>
        <begin position="97"/>
        <end position="118"/>
    </location>
</feature>
<feature type="region of interest" description="Disordered" evidence="1">
    <location>
        <begin position="1"/>
        <end position="39"/>
    </location>
</feature>
<keyword evidence="4" id="KW-1185">Reference proteome</keyword>
<dbReference type="EMBL" id="KB870811">
    <property type="protein sequence ID" value="EOA18701.1"/>
    <property type="molecule type" value="Genomic_DNA"/>
</dbReference>
<feature type="transmembrane region" description="Helical" evidence="2">
    <location>
        <begin position="155"/>
        <end position="178"/>
    </location>
</feature>
<evidence type="ECO:0000256" key="1">
    <source>
        <dbReference type="SAM" id="MobiDB-lite"/>
    </source>
</evidence>
<evidence type="ECO:0000313" key="4">
    <source>
        <dbReference type="Proteomes" id="UP000029121"/>
    </source>
</evidence>
<dbReference type="eggNOG" id="ENOG502QV37">
    <property type="taxonomic scope" value="Eukaryota"/>
</dbReference>
<dbReference type="AlphaFoldDB" id="R0FAF1"/>
<feature type="compositionally biased region" description="Polar residues" evidence="1">
    <location>
        <begin position="1"/>
        <end position="10"/>
    </location>
</feature>
<sequence length="221" mass="25307">MATTTSQRSDSAAGDDANSPLDGELTDSSVVDDRPTKSPNCKTQIALSLLETYRDDSSKPLTKRARHFEEYCIRRSNRFHRKPRCRIFRCRFRSFNWLANLFSGLFLIIHSLYGLIMFERPSLSSSKDHNITYLKDRQLYEDRWETLKRTDKGHYQAAVVLTASLFCVISLSFAKASAFKMEKLRTVAEYTRMAIGASAVSFIASQLVSDLLKKYGFDEIE</sequence>
<name>R0FAF1_9BRAS</name>
<evidence type="ECO:0000256" key="2">
    <source>
        <dbReference type="SAM" id="Phobius"/>
    </source>
</evidence>
<keyword evidence="2" id="KW-0472">Membrane</keyword>
<keyword evidence="2" id="KW-0812">Transmembrane</keyword>
<accession>R0FAF1</accession>
<protein>
    <submittedName>
        <fullName evidence="3">Uncharacterized protein</fullName>
    </submittedName>
</protein>
<gene>
    <name evidence="3" type="ORF">CARUB_v10007279mg</name>
</gene>
<dbReference type="Proteomes" id="UP000029121">
    <property type="component" value="Unassembled WGS sequence"/>
</dbReference>
<evidence type="ECO:0000313" key="3">
    <source>
        <dbReference type="EMBL" id="EOA18701.1"/>
    </source>
</evidence>
<proteinExistence type="predicted"/>
<organism evidence="3 4">
    <name type="scientific">Capsella rubella</name>
    <dbReference type="NCBI Taxonomy" id="81985"/>
    <lineage>
        <taxon>Eukaryota</taxon>
        <taxon>Viridiplantae</taxon>
        <taxon>Streptophyta</taxon>
        <taxon>Embryophyta</taxon>
        <taxon>Tracheophyta</taxon>
        <taxon>Spermatophyta</taxon>
        <taxon>Magnoliopsida</taxon>
        <taxon>eudicotyledons</taxon>
        <taxon>Gunneridae</taxon>
        <taxon>Pentapetalae</taxon>
        <taxon>rosids</taxon>
        <taxon>malvids</taxon>
        <taxon>Brassicales</taxon>
        <taxon>Brassicaceae</taxon>
        <taxon>Camelineae</taxon>
        <taxon>Capsella</taxon>
    </lineage>
</organism>